<dbReference type="RefSeq" id="WP_075613606.1">
    <property type="nucleotide sequence ID" value="NZ_JACIED010000005.1"/>
</dbReference>
<dbReference type="AlphaFoldDB" id="A0A1Q9A8J2"/>
<dbReference type="InterPro" id="IPR038352">
    <property type="entry name" value="Imelysin_sf"/>
</dbReference>
<keyword evidence="7" id="KW-1185">Reference proteome</keyword>
<comment type="caution">
    <text evidence="6">The sequence shown here is derived from an EMBL/GenBank/DDBJ whole genome shotgun (WGS) entry which is preliminary data.</text>
</comment>
<dbReference type="CDD" id="cd14659">
    <property type="entry name" value="Imelysin-like_IPPA"/>
    <property type="match status" value="1"/>
</dbReference>
<feature type="chain" id="PRO_5044564406" description="Imelysin-like domain-containing protein" evidence="3">
    <location>
        <begin position="24"/>
        <end position="370"/>
    </location>
</feature>
<protein>
    <recommendedName>
        <fullName evidence="4">Imelysin-like domain-containing protein</fullName>
    </recommendedName>
</protein>
<evidence type="ECO:0000313" key="8">
    <source>
        <dbReference type="Proteomes" id="UP000544107"/>
    </source>
</evidence>
<dbReference type="Pfam" id="PF09375">
    <property type="entry name" value="Peptidase_M75"/>
    <property type="match status" value="1"/>
</dbReference>
<dbReference type="Gene3D" id="1.20.1420.20">
    <property type="entry name" value="M75 peptidase, HXXE motif"/>
    <property type="match status" value="1"/>
</dbReference>
<gene>
    <name evidence="6" type="ORF">BJF91_06600</name>
    <name evidence="5" type="ORF">GGQ71_003859</name>
</gene>
<dbReference type="InterPro" id="IPR034984">
    <property type="entry name" value="Imelysin-like_IPPA"/>
</dbReference>
<name>A0A1Q9A8J2_9HYPH</name>
<evidence type="ECO:0000313" key="6">
    <source>
        <dbReference type="EMBL" id="OLP50902.1"/>
    </source>
</evidence>
<evidence type="ECO:0000256" key="3">
    <source>
        <dbReference type="SAM" id="SignalP"/>
    </source>
</evidence>
<comment type="subcellular location">
    <subcellularLocation>
        <location evidence="1">Cell envelope</location>
    </subcellularLocation>
</comment>
<dbReference type="EMBL" id="MKIN01000020">
    <property type="protein sequence ID" value="OLP50902.1"/>
    <property type="molecule type" value="Genomic_DNA"/>
</dbReference>
<evidence type="ECO:0000313" key="7">
    <source>
        <dbReference type="Proteomes" id="UP000185598"/>
    </source>
</evidence>
<reference evidence="5 8" key="2">
    <citation type="submission" date="2020-08" db="EMBL/GenBank/DDBJ databases">
        <title>Genomic Encyclopedia of Type Strains, Phase IV (KMG-IV): sequencing the most valuable type-strain genomes for metagenomic binning, comparative biology and taxonomic classification.</title>
        <authorList>
            <person name="Goeker M."/>
        </authorList>
    </citation>
    <scope>NUCLEOTIDE SEQUENCE [LARGE SCALE GENOMIC DNA]</scope>
    <source>
        <strain evidence="5 8">DSM 100021</strain>
    </source>
</reference>
<reference evidence="6 7" key="1">
    <citation type="submission" date="2016-09" db="EMBL/GenBank/DDBJ databases">
        <title>Rhizobium oryziradicis sp. nov., isolated from the root of rice.</title>
        <authorList>
            <person name="Zhao J."/>
            <person name="Zhang X."/>
        </authorList>
    </citation>
    <scope>NUCLEOTIDE SEQUENCE [LARGE SCALE GENOMIC DNA]</scope>
    <source>
        <strain evidence="6 7">14971</strain>
    </source>
</reference>
<dbReference type="STRING" id="887144.BJF91_06600"/>
<dbReference type="EMBL" id="JACIED010000005">
    <property type="protein sequence ID" value="MBB4009571.1"/>
    <property type="molecule type" value="Genomic_DNA"/>
</dbReference>
<dbReference type="GO" id="GO:0030313">
    <property type="term" value="C:cell envelope"/>
    <property type="evidence" value="ECO:0007669"/>
    <property type="project" value="UniProtKB-SubCell"/>
</dbReference>
<proteinExistence type="predicted"/>
<dbReference type="OrthoDB" id="5729110at2"/>
<dbReference type="Proteomes" id="UP000544107">
    <property type="component" value="Unassembled WGS sequence"/>
</dbReference>
<organism evidence="6 7">
    <name type="scientific">Allorhizobium taibaishanense</name>
    <dbReference type="NCBI Taxonomy" id="887144"/>
    <lineage>
        <taxon>Bacteria</taxon>
        <taxon>Pseudomonadati</taxon>
        <taxon>Pseudomonadota</taxon>
        <taxon>Alphaproteobacteria</taxon>
        <taxon>Hyphomicrobiales</taxon>
        <taxon>Rhizobiaceae</taxon>
        <taxon>Rhizobium/Agrobacterium group</taxon>
        <taxon>Allorhizobium</taxon>
    </lineage>
</organism>
<accession>A0A1Q9A8J2</accession>
<feature type="signal peptide" evidence="3">
    <location>
        <begin position="1"/>
        <end position="23"/>
    </location>
</feature>
<sequence length="370" mass="39300">MPNPRSLTLSLILALSAALPAFAQEAAPHATALQTDAVPAVMEKAVDGFIRPGYRQFVDKAKALHAGMDSLCATPSDATLKAARQGFGDAVRAWARIEIIRVGPVIEENRFEHILFYPDRKGLALKQIQGAIASNDKSFADPQSLHEKSVAIQGLGALEYVLYGTGAETLAQKDGDFRCRYGAAIAGNVENMAGELSSLWEAPGGVQAAWKQPGPDNDVFRTPSEAVTGLLGVLVHGTETVRDERIETFFKGADGRIAPKQAIFWRSGLTFASMQENLTGLKDLLNGTNAASLLPPAKRGVIDAINARADKLIETTKTITPDVEAAVSKPDERQKLVSLLDNSRSMITDLSDGLGGGVGLSAGFSFADGD</sequence>
<dbReference type="Proteomes" id="UP000185598">
    <property type="component" value="Unassembled WGS sequence"/>
</dbReference>
<evidence type="ECO:0000259" key="4">
    <source>
        <dbReference type="Pfam" id="PF09375"/>
    </source>
</evidence>
<evidence type="ECO:0000256" key="1">
    <source>
        <dbReference type="ARBA" id="ARBA00004196"/>
    </source>
</evidence>
<feature type="domain" description="Imelysin-like" evidence="4">
    <location>
        <begin position="50"/>
        <end position="341"/>
    </location>
</feature>
<evidence type="ECO:0000313" key="5">
    <source>
        <dbReference type="EMBL" id="MBB4009571.1"/>
    </source>
</evidence>
<keyword evidence="2 3" id="KW-0732">Signal</keyword>
<dbReference type="InterPro" id="IPR018976">
    <property type="entry name" value="Imelysin-like"/>
</dbReference>
<evidence type="ECO:0000256" key="2">
    <source>
        <dbReference type="ARBA" id="ARBA00022729"/>
    </source>
</evidence>